<feature type="signal peptide" evidence="2">
    <location>
        <begin position="1"/>
        <end position="21"/>
    </location>
</feature>
<accession>A0ABU3QUQ9</accession>
<dbReference type="RefSeq" id="WP_315881113.1">
    <property type="nucleotide sequence ID" value="NZ_JAWCTQ010000055.1"/>
</dbReference>
<organism evidence="3 4">
    <name type="scientific">Streptomyces tamarix</name>
    <dbReference type="NCBI Taxonomy" id="3078565"/>
    <lineage>
        <taxon>Bacteria</taxon>
        <taxon>Bacillati</taxon>
        <taxon>Actinomycetota</taxon>
        <taxon>Actinomycetes</taxon>
        <taxon>Kitasatosporales</taxon>
        <taxon>Streptomycetaceae</taxon>
        <taxon>Streptomyces</taxon>
    </lineage>
</organism>
<dbReference type="Proteomes" id="UP001250181">
    <property type="component" value="Unassembled WGS sequence"/>
</dbReference>
<sequence>MSRTAHSVAVLALGVLTFSLAACSGTHSVATVETGNAVSVPGGGDADHPQLDFMKLSFEVTDGCPPFDGTKTGKTLGPSDAPTIPPGPSGEPSGKPGDRAPLPADPDPADPPATDDPVPPMPDENLLEPVALTEPETCYADKFATHVTAALKGTGGNAAEVRAALKRAGYPDERIVDMKPEGGSPRVRIDLRGQDTRVALQVVHVGTAGTVVEKFGAQLTAPLKDVRYIPELAEPLG</sequence>
<keyword evidence="4" id="KW-1185">Reference proteome</keyword>
<name>A0ABU3QUQ9_9ACTN</name>
<evidence type="ECO:0000256" key="2">
    <source>
        <dbReference type="SAM" id="SignalP"/>
    </source>
</evidence>
<gene>
    <name evidence="3" type="ORF">RND61_29000</name>
</gene>
<keyword evidence="2" id="KW-0732">Signal</keyword>
<feature type="region of interest" description="Disordered" evidence="1">
    <location>
        <begin position="64"/>
        <end position="124"/>
    </location>
</feature>
<feature type="chain" id="PRO_5045961212" description="Lipoprotein" evidence="2">
    <location>
        <begin position="22"/>
        <end position="237"/>
    </location>
</feature>
<comment type="caution">
    <text evidence="3">The sequence shown here is derived from an EMBL/GenBank/DDBJ whole genome shotgun (WGS) entry which is preliminary data.</text>
</comment>
<protein>
    <recommendedName>
        <fullName evidence="5">Lipoprotein</fullName>
    </recommendedName>
</protein>
<feature type="compositionally biased region" description="Low complexity" evidence="1">
    <location>
        <begin position="90"/>
        <end position="102"/>
    </location>
</feature>
<evidence type="ECO:0008006" key="5">
    <source>
        <dbReference type="Google" id="ProtNLM"/>
    </source>
</evidence>
<dbReference type="PROSITE" id="PS51257">
    <property type="entry name" value="PROKAR_LIPOPROTEIN"/>
    <property type="match status" value="1"/>
</dbReference>
<evidence type="ECO:0000256" key="1">
    <source>
        <dbReference type="SAM" id="MobiDB-lite"/>
    </source>
</evidence>
<dbReference type="EMBL" id="JAWCTQ010000055">
    <property type="protein sequence ID" value="MDT9686077.1"/>
    <property type="molecule type" value="Genomic_DNA"/>
</dbReference>
<reference evidence="3 4" key="1">
    <citation type="submission" date="2023-09" db="EMBL/GenBank/DDBJ databases">
        <title>Streptomyces sp. nov.: A antagonism against Alternaria gaisen Producing Streptochlin, Isolated from Tamarix root soil.</title>
        <authorList>
            <person name="Chen Y."/>
        </authorList>
    </citation>
    <scope>NUCLEOTIDE SEQUENCE [LARGE SCALE GENOMIC DNA]</scope>
    <source>
        <strain evidence="3 4">TRM76323</strain>
    </source>
</reference>
<proteinExistence type="predicted"/>
<evidence type="ECO:0000313" key="3">
    <source>
        <dbReference type="EMBL" id="MDT9686077.1"/>
    </source>
</evidence>
<evidence type="ECO:0000313" key="4">
    <source>
        <dbReference type="Proteomes" id="UP001250181"/>
    </source>
</evidence>